<feature type="transmembrane region" description="Helical" evidence="1">
    <location>
        <begin position="67"/>
        <end position="87"/>
    </location>
</feature>
<keyword evidence="1" id="KW-1133">Transmembrane helix</keyword>
<evidence type="ECO:0000313" key="3">
    <source>
        <dbReference type="EMBL" id="RNB54553.1"/>
    </source>
</evidence>
<accession>A0A3M8AU63</accession>
<feature type="transmembrane region" description="Helical" evidence="1">
    <location>
        <begin position="6"/>
        <end position="22"/>
    </location>
</feature>
<sequence>MLVWAVLFINLALVTYTIGVWAERRSRELAWGHFAFFCLGLVFDTVGTAFMKLLADGAPLNLHGITGLAALILMFLHTAWAGFVLWKKQDSQRKQFHKFSLFVWILWLIPYSIGVALSFLNG</sequence>
<dbReference type="GeneID" id="82810220"/>
<dbReference type="NCBIfam" id="TIGR03987">
    <property type="entry name" value="HsmA family protein"/>
    <property type="match status" value="1"/>
</dbReference>
<keyword evidence="5" id="KW-1185">Reference proteome</keyword>
<evidence type="ECO:0000313" key="5">
    <source>
        <dbReference type="Proteomes" id="UP000317180"/>
    </source>
</evidence>
<evidence type="ECO:0000313" key="4">
    <source>
        <dbReference type="Proteomes" id="UP000276178"/>
    </source>
</evidence>
<dbReference type="InterPro" id="IPR023813">
    <property type="entry name" value="HsmA-like"/>
</dbReference>
<protein>
    <submittedName>
        <fullName evidence="2">Membrane protein</fullName>
    </submittedName>
    <submittedName>
        <fullName evidence="3">TIGR03987 family protein</fullName>
    </submittedName>
</protein>
<dbReference type="Proteomes" id="UP000276178">
    <property type="component" value="Unassembled WGS sequence"/>
</dbReference>
<name>A0A3M8AU63_9BACL</name>
<keyword evidence="1" id="KW-0472">Membrane</keyword>
<dbReference type="EMBL" id="RHHN01000039">
    <property type="protein sequence ID" value="RNB54553.1"/>
    <property type="molecule type" value="Genomic_DNA"/>
</dbReference>
<dbReference type="Proteomes" id="UP000317180">
    <property type="component" value="Unassembled WGS sequence"/>
</dbReference>
<comment type="caution">
    <text evidence="3">The sequence shown here is derived from an EMBL/GenBank/DDBJ whole genome shotgun (WGS) entry which is preliminary data.</text>
</comment>
<feature type="transmembrane region" description="Helical" evidence="1">
    <location>
        <begin position="34"/>
        <end position="55"/>
    </location>
</feature>
<dbReference type="OrthoDB" id="5396526at2"/>
<gene>
    <name evidence="2" type="ORF">BAG01nite_37920</name>
    <name evidence="3" type="ORF">EB820_14085</name>
</gene>
<reference evidence="3 4" key="1">
    <citation type="submission" date="2018-10" db="EMBL/GenBank/DDBJ databases">
        <title>Phylogenomics of Brevibacillus.</title>
        <authorList>
            <person name="Dunlap C."/>
        </authorList>
    </citation>
    <scope>NUCLEOTIDE SEQUENCE [LARGE SCALE GENOMIC DNA]</scope>
    <source>
        <strain evidence="3 4">NRRL NRS 1219</strain>
    </source>
</reference>
<organism evidence="3 4">
    <name type="scientific">Brevibacillus agri</name>
    <dbReference type="NCBI Taxonomy" id="51101"/>
    <lineage>
        <taxon>Bacteria</taxon>
        <taxon>Bacillati</taxon>
        <taxon>Bacillota</taxon>
        <taxon>Bacilli</taxon>
        <taxon>Bacillales</taxon>
        <taxon>Paenibacillaceae</taxon>
        <taxon>Brevibacillus</taxon>
    </lineage>
</organism>
<dbReference type="EMBL" id="BJOD01000047">
    <property type="protein sequence ID" value="GED27690.1"/>
    <property type="molecule type" value="Genomic_DNA"/>
</dbReference>
<evidence type="ECO:0000256" key="1">
    <source>
        <dbReference type="SAM" id="Phobius"/>
    </source>
</evidence>
<dbReference type="AlphaFoldDB" id="A0A3M8AU63"/>
<dbReference type="RefSeq" id="WP_007784503.1">
    <property type="nucleotide sequence ID" value="NZ_BJOD01000047.1"/>
</dbReference>
<keyword evidence="1" id="KW-0812">Transmembrane</keyword>
<evidence type="ECO:0000313" key="2">
    <source>
        <dbReference type="EMBL" id="GED27690.1"/>
    </source>
</evidence>
<proteinExistence type="predicted"/>
<feature type="transmembrane region" description="Helical" evidence="1">
    <location>
        <begin position="99"/>
        <end position="120"/>
    </location>
</feature>
<reference evidence="2 5" key="2">
    <citation type="submission" date="2019-06" db="EMBL/GenBank/DDBJ databases">
        <title>Whole genome shotgun sequence of Brevibacillus agri NBRC 15538.</title>
        <authorList>
            <person name="Hosoyama A."/>
            <person name="Uohara A."/>
            <person name="Ohji S."/>
            <person name="Ichikawa N."/>
        </authorList>
    </citation>
    <scope>NUCLEOTIDE SEQUENCE [LARGE SCALE GENOMIC DNA]</scope>
    <source>
        <strain evidence="2 5">NBRC 15538</strain>
    </source>
</reference>